<feature type="non-terminal residue" evidence="2">
    <location>
        <position position="297"/>
    </location>
</feature>
<protein>
    <submittedName>
        <fullName evidence="2">Uncharacterized protein</fullName>
    </submittedName>
</protein>
<feature type="compositionally biased region" description="Acidic residues" evidence="1">
    <location>
        <begin position="246"/>
        <end position="260"/>
    </location>
</feature>
<accession>A0A382U0R4</accession>
<gene>
    <name evidence="2" type="ORF">METZ01_LOCUS380707</name>
</gene>
<organism evidence="2">
    <name type="scientific">marine metagenome</name>
    <dbReference type="NCBI Taxonomy" id="408172"/>
    <lineage>
        <taxon>unclassified sequences</taxon>
        <taxon>metagenomes</taxon>
        <taxon>ecological metagenomes</taxon>
    </lineage>
</organism>
<sequence length="297" mass="31422">GKGIRVESAGAKIVNLTFSATDPDLANMGLTFSNDAFSLEVENLNVNSTAKLTGDGNGGWLNVNLLCAGTRDNLGNCTDNTKILTLHDINVKVVEAINIDFSGQIVMTGSTYFDAEGGLSFNLNGTMNFNGSVTANINLKGGTMCITDNTTIIGNIKHFANSLIFIAPETVLAYQGTIPLRVNGYTLNLQGGGLFSSWDNNSITLNNDDGILQLADNATTISHLAIDESVNNAVLDIKENNGSSCSDEDGIPIDNDENNEGESSNLVVQNFVQDGNSDLKLSDETELSIPSSFSVPV</sequence>
<name>A0A382U0R4_9ZZZZ</name>
<evidence type="ECO:0000256" key="1">
    <source>
        <dbReference type="SAM" id="MobiDB-lite"/>
    </source>
</evidence>
<dbReference type="AlphaFoldDB" id="A0A382U0R4"/>
<dbReference type="EMBL" id="UINC01140607">
    <property type="protein sequence ID" value="SVD27853.1"/>
    <property type="molecule type" value="Genomic_DNA"/>
</dbReference>
<feature type="non-terminal residue" evidence="2">
    <location>
        <position position="1"/>
    </location>
</feature>
<proteinExistence type="predicted"/>
<evidence type="ECO:0000313" key="2">
    <source>
        <dbReference type="EMBL" id="SVD27853.1"/>
    </source>
</evidence>
<reference evidence="2" key="1">
    <citation type="submission" date="2018-05" db="EMBL/GenBank/DDBJ databases">
        <authorList>
            <person name="Lanie J.A."/>
            <person name="Ng W.-L."/>
            <person name="Kazmierczak K.M."/>
            <person name="Andrzejewski T.M."/>
            <person name="Davidsen T.M."/>
            <person name="Wayne K.J."/>
            <person name="Tettelin H."/>
            <person name="Glass J.I."/>
            <person name="Rusch D."/>
            <person name="Podicherti R."/>
            <person name="Tsui H.-C.T."/>
            <person name="Winkler M.E."/>
        </authorList>
    </citation>
    <scope>NUCLEOTIDE SEQUENCE</scope>
</reference>
<feature type="region of interest" description="Disordered" evidence="1">
    <location>
        <begin position="241"/>
        <end position="264"/>
    </location>
</feature>